<dbReference type="PANTHER" id="PTHR36834:SF1">
    <property type="entry name" value="INTEGRAL MEMBRANE PROTEIN"/>
    <property type="match status" value="1"/>
</dbReference>
<keyword evidence="1" id="KW-0812">Transmembrane</keyword>
<dbReference type="Pfam" id="PF04892">
    <property type="entry name" value="VanZ"/>
    <property type="match status" value="1"/>
</dbReference>
<accession>A0A7X0LVA5</accession>
<feature type="transmembrane region" description="Helical" evidence="1">
    <location>
        <begin position="143"/>
        <end position="160"/>
    </location>
</feature>
<comment type="caution">
    <text evidence="3">The sequence shown here is derived from an EMBL/GenBank/DDBJ whole genome shotgun (WGS) entry which is preliminary data.</text>
</comment>
<dbReference type="RefSeq" id="WP_184523373.1">
    <property type="nucleotide sequence ID" value="NZ_JACHGK010000002.1"/>
</dbReference>
<keyword evidence="1" id="KW-1133">Transmembrane helix</keyword>
<evidence type="ECO:0000259" key="2">
    <source>
        <dbReference type="Pfam" id="PF04892"/>
    </source>
</evidence>
<dbReference type="EMBL" id="JACHGK010000002">
    <property type="protein sequence ID" value="MBB6444372.1"/>
    <property type="molecule type" value="Genomic_DNA"/>
</dbReference>
<keyword evidence="4" id="KW-1185">Reference proteome</keyword>
<evidence type="ECO:0000313" key="4">
    <source>
        <dbReference type="Proteomes" id="UP000531594"/>
    </source>
</evidence>
<dbReference type="InterPro" id="IPR006976">
    <property type="entry name" value="VanZ-like"/>
</dbReference>
<evidence type="ECO:0000313" key="3">
    <source>
        <dbReference type="EMBL" id="MBB6444372.1"/>
    </source>
</evidence>
<proteinExistence type="predicted"/>
<feature type="domain" description="VanZ-like" evidence="2">
    <location>
        <begin position="71"/>
        <end position="188"/>
    </location>
</feature>
<dbReference type="AlphaFoldDB" id="A0A7X0LVA5"/>
<reference evidence="3 4" key="1">
    <citation type="submission" date="2020-08" db="EMBL/GenBank/DDBJ databases">
        <title>Genomic Encyclopedia of Type Strains, Phase IV (KMG-IV): sequencing the most valuable type-strain genomes for metagenomic binning, comparative biology and taxonomic classification.</title>
        <authorList>
            <person name="Goeker M."/>
        </authorList>
    </citation>
    <scope>NUCLEOTIDE SEQUENCE [LARGE SCALE GENOMIC DNA]</scope>
    <source>
        <strain evidence="3 4">DSM 5391</strain>
    </source>
</reference>
<gene>
    <name evidence="3" type="ORF">HNR53_000980</name>
</gene>
<dbReference type="InterPro" id="IPR053150">
    <property type="entry name" value="Teicoplanin_resist-assoc"/>
</dbReference>
<protein>
    <submittedName>
        <fullName evidence="3">Glycopeptide antibiotics resistance protein</fullName>
    </submittedName>
</protein>
<feature type="transmembrane region" description="Helical" evidence="1">
    <location>
        <begin position="7"/>
        <end position="24"/>
    </location>
</feature>
<feature type="transmembrane region" description="Helical" evidence="1">
    <location>
        <begin position="102"/>
        <end position="131"/>
    </location>
</feature>
<name>A0A7X0LVA5_9BACI</name>
<evidence type="ECO:0000256" key="1">
    <source>
        <dbReference type="SAM" id="Phobius"/>
    </source>
</evidence>
<sequence>MKQTIKLSLLISQLIFIILLPIWLELTLYLHPIVIGVVWFLITILILFSFCYIKREKLQLSKHILQMMTFLYTGGLIVLLFFRPGGQSYGGINLIPFDTIRFYLTGHVHFLIAFYNLGANIALFIPFGLYYRYAAKTPHLKHLLILAFCAVGMIECLQFLTKRGSLDIDDLMLNILGVCLGYLIHPFLHKVLVIK</sequence>
<feature type="transmembrane region" description="Helical" evidence="1">
    <location>
        <begin position="30"/>
        <end position="52"/>
    </location>
</feature>
<feature type="transmembrane region" description="Helical" evidence="1">
    <location>
        <begin position="172"/>
        <end position="193"/>
    </location>
</feature>
<feature type="transmembrane region" description="Helical" evidence="1">
    <location>
        <begin position="64"/>
        <end position="82"/>
    </location>
</feature>
<keyword evidence="1" id="KW-0472">Membrane</keyword>
<dbReference type="Proteomes" id="UP000531594">
    <property type="component" value="Unassembled WGS sequence"/>
</dbReference>
<organism evidence="3 4">
    <name type="scientific">Bacillus benzoevorans</name>
    <dbReference type="NCBI Taxonomy" id="1456"/>
    <lineage>
        <taxon>Bacteria</taxon>
        <taxon>Bacillati</taxon>
        <taxon>Bacillota</taxon>
        <taxon>Bacilli</taxon>
        <taxon>Bacillales</taxon>
        <taxon>Bacillaceae</taxon>
        <taxon>Bacillus</taxon>
    </lineage>
</organism>
<dbReference type="PANTHER" id="PTHR36834">
    <property type="entry name" value="MEMBRANE PROTEIN-RELATED"/>
    <property type="match status" value="1"/>
</dbReference>